<feature type="region of interest" description="Disordered" evidence="4">
    <location>
        <begin position="744"/>
        <end position="763"/>
    </location>
</feature>
<dbReference type="Pfam" id="PF06714">
    <property type="entry name" value="Gp5_OB"/>
    <property type="match status" value="1"/>
</dbReference>
<feature type="compositionally biased region" description="Low complexity" evidence="4">
    <location>
        <begin position="134"/>
        <end position="148"/>
    </location>
</feature>
<name>A0A1D8KKP6_9CAUD</name>
<evidence type="ECO:0000259" key="5">
    <source>
        <dbReference type="SMART" id="SM00237"/>
    </source>
</evidence>
<reference evidence="6 7" key="1">
    <citation type="journal article" date="2016" name="Virology">
        <title>The genomic content and context of auxiliary metabolic genes in marine cyanomyoviruses.</title>
        <authorList>
            <person name="Crummett L.T."/>
            <person name="Puxty R.J."/>
            <person name="Weihe C."/>
            <person name="Marston M.F."/>
            <person name="Martiny J.B."/>
        </authorList>
    </citation>
    <scope>NUCLEOTIDE SEQUENCE [LARGE SCALE GENOMIC DNA]</scope>
    <source>
        <strain evidence="6">0309CC44</strain>
    </source>
</reference>
<feature type="compositionally biased region" description="Pro residues" evidence="4">
    <location>
        <begin position="628"/>
        <end position="639"/>
    </location>
</feature>
<feature type="domain" description="Calx-beta" evidence="5">
    <location>
        <begin position="471"/>
        <end position="569"/>
    </location>
</feature>
<dbReference type="InterPro" id="IPR003644">
    <property type="entry name" value="Calx_beta"/>
</dbReference>
<dbReference type="Gene3D" id="2.60.40.2030">
    <property type="match status" value="1"/>
</dbReference>
<gene>
    <name evidence="6" type="ORF">C440309_012</name>
</gene>
<evidence type="ECO:0000256" key="3">
    <source>
        <dbReference type="ARBA" id="ARBA00022837"/>
    </source>
</evidence>
<dbReference type="SUPFAM" id="SSF141072">
    <property type="entry name" value="CalX-like"/>
    <property type="match status" value="1"/>
</dbReference>
<dbReference type="InterPro" id="IPR038081">
    <property type="entry name" value="CalX-like_sf"/>
</dbReference>
<dbReference type="GO" id="GO:0016020">
    <property type="term" value="C:membrane"/>
    <property type="evidence" value="ECO:0007669"/>
    <property type="project" value="InterPro"/>
</dbReference>
<dbReference type="SMART" id="SM00237">
    <property type="entry name" value="Calx_beta"/>
    <property type="match status" value="1"/>
</dbReference>
<dbReference type="GO" id="GO:0007154">
    <property type="term" value="P:cell communication"/>
    <property type="evidence" value="ECO:0007669"/>
    <property type="project" value="InterPro"/>
</dbReference>
<evidence type="ECO:0000256" key="1">
    <source>
        <dbReference type="ARBA" id="ARBA00022729"/>
    </source>
</evidence>
<evidence type="ECO:0000313" key="7">
    <source>
        <dbReference type="Proteomes" id="UP000241987"/>
    </source>
</evidence>
<feature type="region of interest" description="Disordered" evidence="4">
    <location>
        <begin position="116"/>
        <end position="185"/>
    </location>
</feature>
<evidence type="ECO:0000313" key="6">
    <source>
        <dbReference type="EMBL" id="AOV59235.1"/>
    </source>
</evidence>
<feature type="region of interest" description="Disordered" evidence="4">
    <location>
        <begin position="618"/>
        <end position="645"/>
    </location>
</feature>
<dbReference type="Proteomes" id="UP000241987">
    <property type="component" value="Segment"/>
</dbReference>
<dbReference type="InterPro" id="IPR009590">
    <property type="entry name" value="Gp5_OB_N"/>
</dbReference>
<protein>
    <submittedName>
        <fullName evidence="6">Baseplate hub protein</fullName>
    </submittedName>
</protein>
<proteinExistence type="predicted"/>
<dbReference type="SUPFAM" id="SSF69255">
    <property type="entry name" value="gp5 N-terminal domain-like"/>
    <property type="match status" value="1"/>
</dbReference>
<keyword evidence="3" id="KW-0106">Calcium</keyword>
<keyword evidence="2" id="KW-0677">Repeat</keyword>
<dbReference type="EMBL" id="KU686200">
    <property type="protein sequence ID" value="AOV59235.1"/>
    <property type="molecule type" value="Genomic_DNA"/>
</dbReference>
<feature type="compositionally biased region" description="Acidic residues" evidence="4">
    <location>
        <begin position="745"/>
        <end position="758"/>
    </location>
</feature>
<evidence type="ECO:0000256" key="2">
    <source>
        <dbReference type="ARBA" id="ARBA00022737"/>
    </source>
</evidence>
<accession>A0A1D8KKP6</accession>
<dbReference type="Pfam" id="PF03160">
    <property type="entry name" value="Calx-beta"/>
    <property type="match status" value="1"/>
</dbReference>
<keyword evidence="1" id="KW-0732">Signal</keyword>
<sequence>MDQLLSQLIPTQRIGSDGFNWWVGQVEQTAAEEKTNKGGYRFKVRIVGDHPASKEILDTPDLPWANVMMPVNVPFMPGNVGGAHPQLIKGCWVVGFYLDHLKQKPIIMGSIGQTPGATTISKSERPDGSTAFGTVNNTVDNPVNPVTDGQPAPENPEGGQGEANKTTGALPTGDDTVPIPPRMLKGRDDEKWCQSVAEKCDKQNLTDKTKILLGEFLNEVQKNDGNIGTYLISPISGTINSGVGIARKYVNKFMAVIRHFIAKVKGFVLEKLTNAVKDLIKAVLYPNETGNALTPVTEWFNNLLKDLGCKMADLGDRLAEWLTNVLMGLVNQVYRAAACQVDTLVNGILSKINSLMETILSSILGPIQDILGAIAGPLNILGGAINFVLKLLGISCSGPNNECAGYKQICTDGEKKDKEDKKGNDFLDDLLSNIDNLFPATGADFNQYTCEDAYTGKPLSITTVGFTGGVPRYSDKPTKSPKIVYTISDIVVEEGFDAVFQVTRTGVTESASSVSYRTSKKGTATPDKDYLPDNGILGFAPGETVKNITIRTFSSPENESDEDFYVILKKNSPGEGSRIRSTFIKNVGRCVITERNVKEPGTPYYPKPINPITELPDVFPPDVIEDIPTPPSDDTPPPSDDTSPSYEVVADKVSVNEGDFVQYTITTENVENGTYAYYTLTGDIDSSDIIGGATTGSFVVNNNTAEVIVGISEDSLDEEEELLIFTVNGTGATTDVLVVPLTEEISTEPPEDDGEGDTPDTTTDEFIVPEVIPETIITDDNGGIIEIPISQPGDPWAEPPYVFIGGEGIGAVATPLLDQDGFITEIRIKAPGYGYKLNLANESGVRCIIDAFTIIRPGIGYTSEPDMYINGELGVAEAVINEDGFVVGARILDRQLTFEKFPEIVIVGGGGYGAKLLPSFRCLDTEALTTVGSTKIGTGRYIDCP</sequence>
<evidence type="ECO:0000256" key="4">
    <source>
        <dbReference type="SAM" id="MobiDB-lite"/>
    </source>
</evidence>
<organism evidence="6 7">
    <name type="scientific">Synechococcus phage S-CAM4</name>
    <dbReference type="NCBI Taxonomy" id="1883367"/>
    <lineage>
        <taxon>Viruses</taxon>
        <taxon>Duplodnaviria</taxon>
        <taxon>Heunggongvirae</taxon>
        <taxon>Uroviricota</taxon>
        <taxon>Caudoviricetes</taxon>
        <taxon>Pantevenvirales</taxon>
        <taxon>Kyanoviridae</taxon>
        <taxon>Potamoivirus</taxon>
        <taxon>Potamoivirus cam4</taxon>
    </lineage>
</organism>
<dbReference type="Gene3D" id="2.40.50.260">
    <property type="entry name" value="Nucleic acid-binding protein domain"/>
    <property type="match status" value="1"/>
</dbReference>